<evidence type="ECO:0008006" key="4">
    <source>
        <dbReference type="Google" id="ProtNLM"/>
    </source>
</evidence>
<feature type="chain" id="PRO_5038357424" description="Lipoprotein" evidence="1">
    <location>
        <begin position="21"/>
        <end position="125"/>
    </location>
</feature>
<proteinExistence type="predicted"/>
<keyword evidence="1" id="KW-0732">Signal</keyword>
<dbReference type="AlphaFoldDB" id="A0A3B0G6P7"/>
<evidence type="ECO:0000313" key="2">
    <source>
        <dbReference type="EMBL" id="RKO27658.1"/>
    </source>
</evidence>
<reference evidence="2 3" key="1">
    <citation type="submission" date="2018-10" db="EMBL/GenBank/DDBJ databases">
        <title>Genome-guide identification and characterization of bacteria that degrade polycyclic aromatic hydrocarbons and resist hexavalent chromium simultaneously.</title>
        <authorList>
            <person name="Feng H."/>
        </authorList>
    </citation>
    <scope>NUCLEOTIDE SEQUENCE [LARGE SCALE GENOMIC DNA]</scope>
    <source>
        <strain evidence="2 3">J015</strain>
    </source>
</reference>
<reference evidence="3" key="2">
    <citation type="submission" date="2018-10" db="EMBL/GenBank/DDBJ databases">
        <authorList>
            <person name="Wang Y."/>
            <person name="Wang J."/>
            <person name="Yang X."/>
            <person name="Wang Z."/>
            <person name="Huang Y."/>
        </authorList>
    </citation>
    <scope>NUCLEOTIDE SEQUENCE [LARGE SCALE GENOMIC DNA]</scope>
    <source>
        <strain evidence="3">J015</strain>
    </source>
</reference>
<name>A0A3B0G6P7_PSEPS</name>
<feature type="signal peptide" evidence="1">
    <location>
        <begin position="1"/>
        <end position="20"/>
    </location>
</feature>
<comment type="caution">
    <text evidence="2">The sequence shown here is derived from an EMBL/GenBank/DDBJ whole genome shotgun (WGS) entry which is preliminary data.</text>
</comment>
<dbReference type="Proteomes" id="UP000273159">
    <property type="component" value="Unassembled WGS sequence"/>
</dbReference>
<evidence type="ECO:0000313" key="3">
    <source>
        <dbReference type="Proteomes" id="UP000273159"/>
    </source>
</evidence>
<accession>A0A3B0G6P7</accession>
<protein>
    <recommendedName>
        <fullName evidence="4">Lipoprotein</fullName>
    </recommendedName>
</protein>
<dbReference type="RefSeq" id="WP_120691315.1">
    <property type="nucleotide sequence ID" value="NZ_RBNH01000001.1"/>
</dbReference>
<dbReference type="EMBL" id="RBNH01000001">
    <property type="protein sequence ID" value="RKO27658.1"/>
    <property type="molecule type" value="Genomic_DNA"/>
</dbReference>
<sequence>MQKTVVQVPMCAAVVALVLAGCGGVQKDASYDDASKLREAVVASGFECPGDASDLSDSGDEDFLKCSEDMGLHVFKTDDAMIVGKVMTGFTKTPSLQGPRWMIQSEDESMLAKIKDKLGGSVVVP</sequence>
<dbReference type="PROSITE" id="PS51257">
    <property type="entry name" value="PROKAR_LIPOPROTEIN"/>
    <property type="match status" value="1"/>
</dbReference>
<evidence type="ECO:0000256" key="1">
    <source>
        <dbReference type="SAM" id="SignalP"/>
    </source>
</evidence>
<organism evidence="2 3">
    <name type="scientific">Pseudarthrobacter phenanthrenivorans</name>
    <name type="common">Arthrobacter phenanthrenivorans</name>
    <dbReference type="NCBI Taxonomy" id="361575"/>
    <lineage>
        <taxon>Bacteria</taxon>
        <taxon>Bacillati</taxon>
        <taxon>Actinomycetota</taxon>
        <taxon>Actinomycetes</taxon>
        <taxon>Micrococcales</taxon>
        <taxon>Micrococcaceae</taxon>
        <taxon>Pseudarthrobacter</taxon>
    </lineage>
</organism>
<gene>
    <name evidence="2" type="ORF">D7Z96_01680</name>
</gene>